<keyword evidence="1" id="KW-0472">Membrane</keyword>
<organism evidence="2 3">
    <name type="scientific">Aliidiomarina iranensis</name>
    <dbReference type="NCBI Taxonomy" id="1434071"/>
    <lineage>
        <taxon>Bacteria</taxon>
        <taxon>Pseudomonadati</taxon>
        <taxon>Pseudomonadota</taxon>
        <taxon>Gammaproteobacteria</taxon>
        <taxon>Alteromonadales</taxon>
        <taxon>Idiomarinaceae</taxon>
        <taxon>Aliidiomarina</taxon>
    </lineage>
</organism>
<reference evidence="3" key="1">
    <citation type="journal article" date="2018" name="Front. Microbiol.">
        <title>Genome-Based Analysis Reveals the Taxonomy and Diversity of the Family Idiomarinaceae.</title>
        <authorList>
            <person name="Liu Y."/>
            <person name="Lai Q."/>
            <person name="Shao Z."/>
        </authorList>
    </citation>
    <scope>NUCLEOTIDE SEQUENCE [LARGE SCALE GENOMIC DNA]</scope>
    <source>
        <strain evidence="3">GBPy7</strain>
    </source>
</reference>
<evidence type="ECO:0000313" key="3">
    <source>
        <dbReference type="Proteomes" id="UP000288395"/>
    </source>
</evidence>
<name>A0A432VTJ2_9GAMM</name>
<evidence type="ECO:0000313" key="2">
    <source>
        <dbReference type="EMBL" id="RUO19676.1"/>
    </source>
</evidence>
<keyword evidence="3" id="KW-1185">Reference proteome</keyword>
<feature type="transmembrane region" description="Helical" evidence="1">
    <location>
        <begin position="12"/>
        <end position="36"/>
    </location>
</feature>
<keyword evidence="1" id="KW-1133">Transmembrane helix</keyword>
<dbReference type="OrthoDB" id="5772434at2"/>
<sequence length="42" mass="4842">MNLLQAFFQDPVIFFSFTGLAIVLGICIFYAVYFIYKVNKDA</sequence>
<dbReference type="Pfam" id="PF11346">
    <property type="entry name" value="DUF3149"/>
    <property type="match status" value="1"/>
</dbReference>
<proteinExistence type="predicted"/>
<keyword evidence="1" id="KW-0812">Transmembrane</keyword>
<comment type="caution">
    <text evidence="2">The sequence shown here is derived from an EMBL/GenBank/DDBJ whole genome shotgun (WGS) entry which is preliminary data.</text>
</comment>
<gene>
    <name evidence="2" type="ORF">CWE08_09615</name>
</gene>
<evidence type="ECO:0000256" key="1">
    <source>
        <dbReference type="SAM" id="Phobius"/>
    </source>
</evidence>
<dbReference type="AlphaFoldDB" id="A0A432VTJ2"/>
<dbReference type="RefSeq" id="WP_126767807.1">
    <property type="nucleotide sequence ID" value="NZ_PIPJ01000007.1"/>
</dbReference>
<dbReference type="InterPro" id="IPR021494">
    <property type="entry name" value="DUF3149"/>
</dbReference>
<accession>A0A432VTJ2</accession>
<dbReference type="Proteomes" id="UP000288395">
    <property type="component" value="Unassembled WGS sequence"/>
</dbReference>
<dbReference type="EMBL" id="PIPJ01000007">
    <property type="protein sequence ID" value="RUO19676.1"/>
    <property type="molecule type" value="Genomic_DNA"/>
</dbReference>
<protein>
    <submittedName>
        <fullName evidence="2">DUF3149 domain-containing protein</fullName>
    </submittedName>
</protein>